<evidence type="ECO:0000259" key="2">
    <source>
        <dbReference type="Pfam" id="PF08327"/>
    </source>
</evidence>
<keyword evidence="4" id="KW-1185">Reference proteome</keyword>
<accession>A0A562TGR9</accession>
<reference evidence="3 4" key="1">
    <citation type="journal article" date="2013" name="Stand. Genomic Sci.">
        <title>Genomic Encyclopedia of Type Strains, Phase I: The one thousand microbial genomes (KMG-I) project.</title>
        <authorList>
            <person name="Kyrpides N.C."/>
            <person name="Woyke T."/>
            <person name="Eisen J.A."/>
            <person name="Garrity G."/>
            <person name="Lilburn T.G."/>
            <person name="Beck B.J."/>
            <person name="Whitman W.B."/>
            <person name="Hugenholtz P."/>
            <person name="Klenk H.P."/>
        </authorList>
    </citation>
    <scope>NUCLEOTIDE SEQUENCE [LARGE SCALE GENOMIC DNA]</scope>
    <source>
        <strain evidence="3 4">DSM 13484</strain>
    </source>
</reference>
<dbReference type="AlphaFoldDB" id="A0A562TGR9"/>
<dbReference type="RefSeq" id="WP_145711303.1">
    <property type="nucleotide sequence ID" value="NZ_BAAAFY010000001.1"/>
</dbReference>
<comment type="caution">
    <text evidence="3">The sequence shown here is derived from an EMBL/GenBank/DDBJ whole genome shotgun (WGS) entry which is preliminary data.</text>
</comment>
<dbReference type="InterPro" id="IPR023393">
    <property type="entry name" value="START-like_dom_sf"/>
</dbReference>
<dbReference type="Gene3D" id="3.30.530.20">
    <property type="match status" value="1"/>
</dbReference>
<name>A0A562TGR9_CHIJA</name>
<dbReference type="EMBL" id="VLLG01000002">
    <property type="protein sequence ID" value="TWI92080.1"/>
    <property type="molecule type" value="Genomic_DNA"/>
</dbReference>
<gene>
    <name evidence="3" type="ORF">LX66_1462</name>
</gene>
<organism evidence="3 4">
    <name type="scientific">Chitinophaga japonensis</name>
    <name type="common">Flexibacter japonensis</name>
    <dbReference type="NCBI Taxonomy" id="104662"/>
    <lineage>
        <taxon>Bacteria</taxon>
        <taxon>Pseudomonadati</taxon>
        <taxon>Bacteroidota</taxon>
        <taxon>Chitinophagia</taxon>
        <taxon>Chitinophagales</taxon>
        <taxon>Chitinophagaceae</taxon>
        <taxon>Chitinophaga</taxon>
    </lineage>
</organism>
<proteinExistence type="inferred from homology"/>
<protein>
    <submittedName>
        <fullName evidence="3">Uncharacterized protein YndB with AHSA1/START domain</fullName>
    </submittedName>
</protein>
<sequence length="152" mass="16781">MSTPLIVANSIVIHATAAKVWDALVNPVQTKKYMFGCEPVTNWQPGSTLLWKGNFKGVEMTAVKGHIKAIEPEKFLSYTVIDPNDPKIPDIPENYLTVTYTLTAENGHTSLHVTQGDYANVANGQERYQHTIADGGWASILEQVKKLVEEGQ</sequence>
<dbReference type="CDD" id="cd07814">
    <property type="entry name" value="SRPBCC_CalC_Aha1-like"/>
    <property type="match status" value="1"/>
</dbReference>
<dbReference type="SUPFAM" id="SSF55961">
    <property type="entry name" value="Bet v1-like"/>
    <property type="match status" value="1"/>
</dbReference>
<evidence type="ECO:0000256" key="1">
    <source>
        <dbReference type="ARBA" id="ARBA00006817"/>
    </source>
</evidence>
<evidence type="ECO:0000313" key="3">
    <source>
        <dbReference type="EMBL" id="TWI92080.1"/>
    </source>
</evidence>
<comment type="similarity">
    <text evidence="1">Belongs to the AHA1 family.</text>
</comment>
<dbReference type="Proteomes" id="UP000316778">
    <property type="component" value="Unassembled WGS sequence"/>
</dbReference>
<evidence type="ECO:0000313" key="4">
    <source>
        <dbReference type="Proteomes" id="UP000316778"/>
    </source>
</evidence>
<dbReference type="Pfam" id="PF08327">
    <property type="entry name" value="AHSA1"/>
    <property type="match status" value="1"/>
</dbReference>
<feature type="domain" description="Activator of Hsp90 ATPase homologue 1/2-like C-terminal" evidence="2">
    <location>
        <begin position="15"/>
        <end position="149"/>
    </location>
</feature>
<dbReference type="InterPro" id="IPR013538">
    <property type="entry name" value="ASHA1/2-like_C"/>
</dbReference>
<dbReference type="OrthoDB" id="2355173at2"/>